<dbReference type="Gramene" id="Zm00001eb033660_T001">
    <property type="protein sequence ID" value="Zm00001eb033660_P001"/>
    <property type="gene ID" value="Zm00001eb033660"/>
</dbReference>
<dbReference type="PANTHER" id="PTHR47591">
    <property type="entry name" value="ZINC FINGER PROTEIN ZAT2-RELATED"/>
    <property type="match status" value="1"/>
</dbReference>
<organism evidence="4 5">
    <name type="scientific">Zea mays</name>
    <name type="common">Maize</name>
    <dbReference type="NCBI Taxonomy" id="4577"/>
    <lineage>
        <taxon>Eukaryota</taxon>
        <taxon>Viridiplantae</taxon>
        <taxon>Streptophyta</taxon>
        <taxon>Embryophyta</taxon>
        <taxon>Tracheophyta</taxon>
        <taxon>Spermatophyta</taxon>
        <taxon>Magnoliopsida</taxon>
        <taxon>Liliopsida</taxon>
        <taxon>Poales</taxon>
        <taxon>Poaceae</taxon>
        <taxon>PACMAD clade</taxon>
        <taxon>Panicoideae</taxon>
        <taxon>Andropogonodae</taxon>
        <taxon>Andropogoneae</taxon>
        <taxon>Tripsacinae</taxon>
        <taxon>Zea</taxon>
    </lineage>
</organism>
<keyword evidence="5" id="KW-1185">Reference proteome</keyword>
<feature type="domain" description="C2H2-type" evidence="3">
    <location>
        <begin position="110"/>
        <end position="137"/>
    </location>
</feature>
<sequence>MPLQPPSSLACATSPINRCPAGGWFAMATPIRPAAAAPPAPARPPQPMPPPPPPHHDTTLTLSLALPPPPPPSPFARARGVAPRPAPRPPDVVVARPAAVRSSPPAGGTPPCSECGKRFSSWKALFGHMRCHPERQWRGMTPPPHFWHQFTVQERETATSLLMLRGDRPAGAAGSRGRKSTLGAAGTSASSSLPRCECDDHKCSVCVRGGFATGRALGGHKRCHWEKTEGAPPAVATCSGDGFSASSSQAAPATTLDLNLPLLPRKSDQDGSLDATLDLKLGF</sequence>
<feature type="compositionally biased region" description="Low complexity" evidence="2">
    <location>
        <begin position="180"/>
        <end position="193"/>
    </location>
</feature>
<accession>A0A804LSP3</accession>
<name>A0A804LSP3_MAIZE</name>
<dbReference type="SUPFAM" id="SSF101447">
    <property type="entry name" value="Formin homology 2 domain (FH2 domain)"/>
    <property type="match status" value="1"/>
</dbReference>
<keyword evidence="1" id="KW-0862">Zinc</keyword>
<dbReference type="PANTHER" id="PTHR47591:SF13">
    <property type="entry name" value="OS02G0293900 PROTEIN"/>
    <property type="match status" value="1"/>
</dbReference>
<dbReference type="InterPro" id="IPR013087">
    <property type="entry name" value="Znf_C2H2_type"/>
</dbReference>
<evidence type="ECO:0000313" key="5">
    <source>
        <dbReference type="Proteomes" id="UP000007305"/>
    </source>
</evidence>
<feature type="compositionally biased region" description="Pro residues" evidence="2">
    <location>
        <begin position="36"/>
        <end position="53"/>
    </location>
</feature>
<dbReference type="Proteomes" id="UP000007305">
    <property type="component" value="Chromosome 1"/>
</dbReference>
<dbReference type="Pfam" id="PF13912">
    <property type="entry name" value="zf-C2H2_6"/>
    <property type="match status" value="2"/>
</dbReference>
<dbReference type="PROSITE" id="PS50157">
    <property type="entry name" value="ZINC_FINGER_C2H2_2"/>
    <property type="match status" value="1"/>
</dbReference>
<evidence type="ECO:0000313" key="4">
    <source>
        <dbReference type="EnsemblPlants" id="Zm00001eb033660_P001"/>
    </source>
</evidence>
<dbReference type="EnsemblPlants" id="Zm00001eb033660_T001">
    <property type="protein sequence ID" value="Zm00001eb033660_P001"/>
    <property type="gene ID" value="Zm00001eb033660"/>
</dbReference>
<reference evidence="4" key="2">
    <citation type="submission" date="2019-07" db="EMBL/GenBank/DDBJ databases">
        <authorList>
            <person name="Seetharam A."/>
            <person name="Woodhouse M."/>
            <person name="Cannon E."/>
        </authorList>
    </citation>
    <scope>NUCLEOTIDE SEQUENCE [LARGE SCALE GENOMIC DNA]</scope>
    <source>
        <strain evidence="4">cv. B73</strain>
    </source>
</reference>
<feature type="region of interest" description="Disordered" evidence="2">
    <location>
        <begin position="167"/>
        <end position="193"/>
    </location>
</feature>
<protein>
    <recommendedName>
        <fullName evidence="3">C2H2-type domain-containing protein</fullName>
    </recommendedName>
</protein>
<dbReference type="SUPFAM" id="SSF57667">
    <property type="entry name" value="beta-beta-alpha zinc fingers"/>
    <property type="match status" value="1"/>
</dbReference>
<dbReference type="GO" id="GO:0008270">
    <property type="term" value="F:zinc ion binding"/>
    <property type="evidence" value="ECO:0007669"/>
    <property type="project" value="UniProtKB-KW"/>
</dbReference>
<dbReference type="PROSITE" id="PS00028">
    <property type="entry name" value="ZINC_FINGER_C2H2_1"/>
    <property type="match status" value="1"/>
</dbReference>
<evidence type="ECO:0000256" key="2">
    <source>
        <dbReference type="SAM" id="MobiDB-lite"/>
    </source>
</evidence>
<evidence type="ECO:0000256" key="1">
    <source>
        <dbReference type="PROSITE-ProRule" id="PRU00042"/>
    </source>
</evidence>
<dbReference type="InterPro" id="IPR036236">
    <property type="entry name" value="Znf_C2H2_sf"/>
</dbReference>
<dbReference type="Gene3D" id="3.30.160.60">
    <property type="entry name" value="Classic Zinc Finger"/>
    <property type="match status" value="1"/>
</dbReference>
<proteinExistence type="predicted"/>
<dbReference type="AlphaFoldDB" id="A0A804LSP3"/>
<dbReference type="SMART" id="SM00355">
    <property type="entry name" value="ZnF_C2H2"/>
    <property type="match status" value="2"/>
</dbReference>
<keyword evidence="1" id="KW-0479">Metal-binding</keyword>
<keyword evidence="1" id="KW-0863">Zinc-finger</keyword>
<reference evidence="5" key="1">
    <citation type="submission" date="2015-12" db="EMBL/GenBank/DDBJ databases">
        <title>Update maize B73 reference genome by single molecule sequencing technologies.</title>
        <authorList>
            <consortium name="Maize Genome Sequencing Project"/>
            <person name="Ware D."/>
        </authorList>
    </citation>
    <scope>NUCLEOTIDE SEQUENCE [LARGE SCALE GENOMIC DNA]</scope>
    <source>
        <strain evidence="5">cv. B73</strain>
    </source>
</reference>
<feature type="region of interest" description="Disordered" evidence="2">
    <location>
        <begin position="32"/>
        <end position="91"/>
    </location>
</feature>
<evidence type="ECO:0000259" key="3">
    <source>
        <dbReference type="PROSITE" id="PS50157"/>
    </source>
</evidence>
<dbReference type="InParanoid" id="A0A804LSP3"/>
<reference evidence="4" key="3">
    <citation type="submission" date="2021-05" db="UniProtKB">
        <authorList>
            <consortium name="EnsemblPlants"/>
        </authorList>
    </citation>
    <scope>IDENTIFICATION</scope>
    <source>
        <strain evidence="4">cv. B73</strain>
    </source>
</reference>